<accession>A0ABR4XN95</accession>
<feature type="binding site" evidence="7">
    <location>
        <position position="521"/>
    </location>
    <ligand>
        <name>[4Fe-4S] cluster</name>
        <dbReference type="ChEBI" id="CHEBI:49883"/>
    </ligand>
</feature>
<evidence type="ECO:0000259" key="9">
    <source>
        <dbReference type="Pfam" id="PF26540"/>
    </source>
</evidence>
<evidence type="ECO:0000256" key="6">
    <source>
        <dbReference type="ARBA" id="ARBA00023229"/>
    </source>
</evidence>
<evidence type="ECO:0000256" key="2">
    <source>
        <dbReference type="ARBA" id="ARBA00022723"/>
    </source>
</evidence>
<keyword evidence="5 7" id="KW-0411">Iron-sulfur</keyword>
<organism evidence="10 11">
    <name type="scientific">Porphyromonas canoris</name>
    <dbReference type="NCBI Taxonomy" id="36875"/>
    <lineage>
        <taxon>Bacteria</taxon>
        <taxon>Pseudomonadati</taxon>
        <taxon>Bacteroidota</taxon>
        <taxon>Bacteroidia</taxon>
        <taxon>Bacteroidales</taxon>
        <taxon>Porphyromonadaceae</taxon>
        <taxon>Porphyromonas</taxon>
    </lineage>
</organism>
<dbReference type="InterPro" id="IPR004588">
    <property type="entry name" value="IspG_bac-typ"/>
</dbReference>
<evidence type="ECO:0000313" key="10">
    <source>
        <dbReference type="EMBL" id="KGN93627.1"/>
    </source>
</evidence>
<protein>
    <recommendedName>
        <fullName evidence="7">4-hydroxy-3-methylbut-2-en-1-yl diphosphate synthase (flavodoxin)</fullName>
        <ecNumber evidence="7">1.17.7.3</ecNumber>
    </recommendedName>
    <alternativeName>
        <fullName evidence="7">1-hydroxy-2-methyl-2-(E)-butenyl 4-diphosphate synthase</fullName>
    </alternativeName>
</protein>
<keyword evidence="6 7" id="KW-0414">Isoprene biosynthesis</keyword>
<dbReference type="NCBIfam" id="TIGR00612">
    <property type="entry name" value="ispG_gcpE"/>
    <property type="match status" value="1"/>
</dbReference>
<evidence type="ECO:0000256" key="7">
    <source>
        <dbReference type="HAMAP-Rule" id="MF_00159"/>
    </source>
</evidence>
<evidence type="ECO:0000256" key="3">
    <source>
        <dbReference type="ARBA" id="ARBA00023002"/>
    </source>
</evidence>
<keyword evidence="2 7" id="KW-0479">Metal-binding</keyword>
<feature type="domain" description="IspG TIM-barrel" evidence="8">
    <location>
        <begin position="15"/>
        <end position="282"/>
    </location>
</feature>
<keyword evidence="4 7" id="KW-0408">Iron</keyword>
<evidence type="ECO:0000256" key="5">
    <source>
        <dbReference type="ARBA" id="ARBA00023014"/>
    </source>
</evidence>
<dbReference type="PIRSF" id="PIRSF037336">
    <property type="entry name" value="IspG_like"/>
    <property type="match status" value="1"/>
</dbReference>
<evidence type="ECO:0000313" key="11">
    <source>
        <dbReference type="Proteomes" id="UP000030101"/>
    </source>
</evidence>
<dbReference type="EC" id="1.17.7.3" evidence="7"/>
<dbReference type="InterPro" id="IPR045854">
    <property type="entry name" value="NO2/SO3_Rdtase_4Fe4S_sf"/>
</dbReference>
<feature type="binding site" evidence="7">
    <location>
        <position position="487"/>
    </location>
    <ligand>
        <name>[4Fe-4S] cluster</name>
        <dbReference type="ChEBI" id="CHEBI:49883"/>
    </ligand>
</feature>
<comment type="function">
    <text evidence="7">Converts 2C-methyl-D-erythritol 2,4-cyclodiphosphate (ME-2,4cPP) into 1-hydroxy-2-methyl-2-(E)-butenyl 4-diphosphate.</text>
</comment>
<dbReference type="RefSeq" id="WP_036788236.1">
    <property type="nucleotide sequence ID" value="NZ_JQZV01000001.1"/>
</dbReference>
<reference evidence="10 11" key="1">
    <citation type="submission" date="2014-08" db="EMBL/GenBank/DDBJ databases">
        <title>Porphyromonas canoris strain:OH2762 Genome sequencing.</title>
        <authorList>
            <person name="Wallis C."/>
            <person name="Deusch O."/>
            <person name="O'Flynn C."/>
            <person name="Davis I."/>
            <person name="Jospin G."/>
            <person name="Darling A.E."/>
            <person name="Coil D.A."/>
            <person name="Alexiev A."/>
            <person name="Horsfall A."/>
            <person name="Kirkwood N."/>
            <person name="Harris S."/>
            <person name="Eisen J.A."/>
        </authorList>
    </citation>
    <scope>NUCLEOTIDE SEQUENCE [LARGE SCALE GENOMIC DNA]</scope>
    <source>
        <strain evidence="11">COT-108 OH2762</strain>
    </source>
</reference>
<keyword evidence="1 7" id="KW-0004">4Fe-4S</keyword>
<dbReference type="Proteomes" id="UP000030101">
    <property type="component" value="Unassembled WGS sequence"/>
</dbReference>
<evidence type="ECO:0000259" key="8">
    <source>
        <dbReference type="Pfam" id="PF04551"/>
    </source>
</evidence>
<sequence length="580" mass="63170">MSKTLLTYQRRVSSPVRVGDITIGGDADIVVQSMASVDTMDTEASVAQAGRIADAGGQLVRFTAQGVREANNLKAIRDGLHESGYDLPLVADIHFNPAAAYAAATRVQKVRINPGNFVDPARKFISVEYSEEEYAQELAKIEEVFGKFLDICIANGTAIRLGVNHGSLSDRIMTRFGNTPAGMVESCMEYLRVCRKKSFHDVVISIKSSNTAEMTTTVRLLVKRMDAEDMHYPLHLGVTEAGDGEDGRVKSAVGIGSLLADGIGDTIRVSLSEEPEEEIPVAETLVACAKAMKEDSTPIYIYGEDAMSSPRIALLQGKVHPVVVSSWHPSLLTLSASEQPDYILTEGDMADVPSDWQDKILNHKDGYRAMNWDELLNMPDEALSRLSSKDILLVSFYPPTAVRALKAAESRLKELAPNTPLVARLVMPKQDRGRLYTEAGFYLGGWLLSRNGAGLMMDIAGEDHTHLSFSLLQASRRRITKTEYISCPGCGRTLFALQSTVARVKAATEHLKGLKIGVMGCIVNGPGEMADADYGYVGAGPGKIDLYKEKNCVAKGIPQDEAVERLVQLIKDCGDWKDPD</sequence>
<dbReference type="InterPro" id="IPR058579">
    <property type="entry name" value="IspG_C"/>
</dbReference>
<dbReference type="InterPro" id="IPR011005">
    <property type="entry name" value="Dihydropteroate_synth-like_sf"/>
</dbReference>
<evidence type="ECO:0000256" key="4">
    <source>
        <dbReference type="ARBA" id="ARBA00023004"/>
    </source>
</evidence>
<dbReference type="InterPro" id="IPR017178">
    <property type="entry name" value="IspG_atypical"/>
</dbReference>
<dbReference type="EMBL" id="JQZV01000001">
    <property type="protein sequence ID" value="KGN93627.1"/>
    <property type="molecule type" value="Genomic_DNA"/>
</dbReference>
<dbReference type="HAMAP" id="MF_00159">
    <property type="entry name" value="IspG"/>
    <property type="match status" value="1"/>
</dbReference>
<comment type="similarity">
    <text evidence="7">Belongs to the IspG family.</text>
</comment>
<dbReference type="PANTHER" id="PTHR30454">
    <property type="entry name" value="4-HYDROXY-3-METHYLBUT-2-EN-1-YL DIPHOSPHATE SYNTHASE"/>
    <property type="match status" value="1"/>
</dbReference>
<dbReference type="Gene3D" id="3.20.20.20">
    <property type="entry name" value="Dihydropteroate synthase-like"/>
    <property type="match status" value="1"/>
</dbReference>
<evidence type="ECO:0000256" key="1">
    <source>
        <dbReference type="ARBA" id="ARBA00022485"/>
    </source>
</evidence>
<feature type="binding site" evidence="7">
    <location>
        <position position="528"/>
    </location>
    <ligand>
        <name>[4Fe-4S] cluster</name>
        <dbReference type="ChEBI" id="CHEBI:49883"/>
    </ligand>
</feature>
<gene>
    <name evidence="7" type="primary">ispG</name>
    <name evidence="10" type="ORF">HQ43_00360</name>
</gene>
<keyword evidence="11" id="KW-1185">Reference proteome</keyword>
<comment type="caution">
    <text evidence="10">The sequence shown here is derived from an EMBL/GenBank/DDBJ whole genome shotgun (WGS) entry which is preliminary data.</text>
</comment>
<dbReference type="Gene3D" id="3.30.413.10">
    <property type="entry name" value="Sulfite Reductase Hemoprotein, domain 1"/>
    <property type="match status" value="1"/>
</dbReference>
<comment type="catalytic activity">
    <reaction evidence="7">
        <text>(2E)-4-hydroxy-3-methylbut-2-enyl diphosphate + oxidized [flavodoxin] + H2O + 2 H(+) = 2-C-methyl-D-erythritol 2,4-cyclic diphosphate + reduced [flavodoxin]</text>
        <dbReference type="Rhea" id="RHEA:43604"/>
        <dbReference type="Rhea" id="RHEA-COMP:10622"/>
        <dbReference type="Rhea" id="RHEA-COMP:10623"/>
        <dbReference type="ChEBI" id="CHEBI:15377"/>
        <dbReference type="ChEBI" id="CHEBI:15378"/>
        <dbReference type="ChEBI" id="CHEBI:57618"/>
        <dbReference type="ChEBI" id="CHEBI:58210"/>
        <dbReference type="ChEBI" id="CHEBI:58483"/>
        <dbReference type="ChEBI" id="CHEBI:128753"/>
        <dbReference type="EC" id="1.17.7.3"/>
    </reaction>
</comment>
<comment type="cofactor">
    <cofactor evidence="7">
        <name>[4Fe-4S] cluster</name>
        <dbReference type="ChEBI" id="CHEBI:49883"/>
    </cofactor>
    <text evidence="7">Binds 1 [4Fe-4S] cluster.</text>
</comment>
<proteinExistence type="inferred from homology"/>
<dbReference type="InterPro" id="IPR058578">
    <property type="entry name" value="IspG_TIM"/>
</dbReference>
<feature type="binding site" evidence="7">
    <location>
        <position position="490"/>
    </location>
    <ligand>
        <name>[4Fe-4S] cluster</name>
        <dbReference type="ChEBI" id="CHEBI:49883"/>
    </ligand>
</feature>
<comment type="pathway">
    <text evidence="7">Isoprenoid biosynthesis; isopentenyl diphosphate biosynthesis via DXP pathway; isopentenyl diphosphate from 1-deoxy-D-xylulose 5-phosphate: step 5/6.</text>
</comment>
<dbReference type="SUPFAM" id="SSF56014">
    <property type="entry name" value="Nitrite and sulphite reductase 4Fe-4S domain-like"/>
    <property type="match status" value="1"/>
</dbReference>
<dbReference type="Pfam" id="PF26540">
    <property type="entry name" value="GcpE_C"/>
    <property type="match status" value="1"/>
</dbReference>
<keyword evidence="3 7" id="KW-0560">Oxidoreductase</keyword>
<name>A0ABR4XN95_9PORP</name>
<dbReference type="PANTHER" id="PTHR30454:SF0">
    <property type="entry name" value="4-HYDROXY-3-METHYLBUT-2-EN-1-YL DIPHOSPHATE SYNTHASE (FERREDOXIN), CHLOROPLASTIC"/>
    <property type="match status" value="1"/>
</dbReference>
<dbReference type="Pfam" id="PF04551">
    <property type="entry name" value="GcpE"/>
    <property type="match status" value="1"/>
</dbReference>
<feature type="domain" description="IspG C-terminal" evidence="9">
    <location>
        <begin position="483"/>
        <end position="571"/>
    </location>
</feature>